<gene>
    <name evidence="5" type="ORF">C5C51_00925</name>
</gene>
<evidence type="ECO:0000313" key="6">
    <source>
        <dbReference type="Proteomes" id="UP000237966"/>
    </source>
</evidence>
<evidence type="ECO:0000256" key="2">
    <source>
        <dbReference type="ARBA" id="ARBA00022801"/>
    </source>
</evidence>
<dbReference type="InterPro" id="IPR050309">
    <property type="entry name" value="Type-B_Carboxylest/Lipase"/>
</dbReference>
<proteinExistence type="inferred from homology"/>
<comment type="caution">
    <text evidence="5">The sequence shown here is derived from an EMBL/GenBank/DDBJ whole genome shotgun (WGS) entry which is preliminary data.</text>
</comment>
<dbReference type="InterPro" id="IPR002018">
    <property type="entry name" value="CarbesteraseB"/>
</dbReference>
<evidence type="ECO:0000259" key="4">
    <source>
        <dbReference type="Pfam" id="PF00135"/>
    </source>
</evidence>
<accession>A0A2S5YA70</accession>
<sequence>MEQTGRSMIVETPSGPVQGMLVQTPDGLARSFRGVPFAEVTERFRLAQAVSPRRKICTATLPAPPAPQPAGGSVIGSERDCLTVNIWTPHAIEKRLPVLVWIHGGLHVMGSHNDPLCDGARFAARTGTVVVAVNHRLGALGFLTLDHLLGDDYRDSANLALHDVLAALEWVRTHVGAFGGDPSAVTLGGQSAGATMTAMLLAAQRARGLFHRAILQSASPERMGDRAYGEMVTDDLLGVLGLRASPRRVLDVPWQHIVAAQNELMARHLGDEGKGMAMFRAAVFRPALDGRLLTQSPMEAVRAGASADVDLIVGTNVNEASRAVDLLGGDNERLQALVEQQMPTLLPQWPTSHSTESEDGATGCSDSRSAAYRNALASVLGHTPTDAESAESCLTDERYRQPSQRLLDARSNALASTRAFLFAWRATASLGATHSCELPFLFRTLNSAEAVAEVGPEAPSELSDTMSARWSEFIAGRKPTGWPEYSSTHRSTLVLAEKTHVEQAPREAIRRLVEAAQPAR</sequence>
<dbReference type="PANTHER" id="PTHR11559">
    <property type="entry name" value="CARBOXYLESTERASE"/>
    <property type="match status" value="1"/>
</dbReference>
<dbReference type="SUPFAM" id="SSF53474">
    <property type="entry name" value="alpha/beta-Hydrolases"/>
    <property type="match status" value="1"/>
</dbReference>
<keyword evidence="2 3" id="KW-0378">Hydrolase</keyword>
<dbReference type="InterPro" id="IPR029058">
    <property type="entry name" value="AB_hydrolase_fold"/>
</dbReference>
<dbReference type="InterPro" id="IPR019826">
    <property type="entry name" value="Carboxylesterase_B_AS"/>
</dbReference>
<dbReference type="PROSITE" id="PS00122">
    <property type="entry name" value="CARBOXYLESTERASE_B_1"/>
    <property type="match status" value="1"/>
</dbReference>
<dbReference type="EMBL" id="PSWU01000001">
    <property type="protein sequence ID" value="PPI17216.1"/>
    <property type="molecule type" value="Genomic_DNA"/>
</dbReference>
<dbReference type="GO" id="GO:0016787">
    <property type="term" value="F:hydrolase activity"/>
    <property type="evidence" value="ECO:0007669"/>
    <property type="project" value="UniProtKB-KW"/>
</dbReference>
<comment type="similarity">
    <text evidence="1 3">Belongs to the type-B carboxylesterase/lipase family.</text>
</comment>
<dbReference type="Proteomes" id="UP000237966">
    <property type="component" value="Unassembled WGS sequence"/>
</dbReference>
<dbReference type="AlphaFoldDB" id="A0A2S5YA70"/>
<name>A0A2S5YA70_9MICO</name>
<dbReference type="Pfam" id="PF00135">
    <property type="entry name" value="COesterase"/>
    <property type="match status" value="1"/>
</dbReference>
<protein>
    <recommendedName>
        <fullName evidence="3">Carboxylic ester hydrolase</fullName>
        <ecNumber evidence="3">3.1.1.-</ecNumber>
    </recommendedName>
</protein>
<dbReference type="EC" id="3.1.1.-" evidence="3"/>
<evidence type="ECO:0000256" key="3">
    <source>
        <dbReference type="RuleBase" id="RU361235"/>
    </source>
</evidence>
<reference evidence="5 6" key="1">
    <citation type="submission" date="2018-02" db="EMBL/GenBank/DDBJ databases">
        <title>Bacteriophage NCPPB3778 and a type I-E CRISPR drive the evolution of the US Biological Select Agent, Rathayibacter toxicus.</title>
        <authorList>
            <person name="Davis E.W.II."/>
            <person name="Tabima J.F."/>
            <person name="Weisberg A.J."/>
            <person name="Lopes L.D."/>
            <person name="Wiseman M.S."/>
            <person name="Wiseman M.S."/>
            <person name="Pupko T."/>
            <person name="Belcher M.S."/>
            <person name="Sechler A.J."/>
            <person name="Tancos M.A."/>
            <person name="Schroeder B.K."/>
            <person name="Murray T.D."/>
            <person name="Luster D.G."/>
            <person name="Schneider W.L."/>
            <person name="Rogers E."/>
            <person name="Andreote F.D."/>
            <person name="Grunwald N.J."/>
            <person name="Putnam M.L."/>
            <person name="Chang J.H."/>
        </authorList>
    </citation>
    <scope>NUCLEOTIDE SEQUENCE [LARGE SCALE GENOMIC DNA]</scope>
    <source>
        <strain evidence="5 6">FH99</strain>
    </source>
</reference>
<evidence type="ECO:0000256" key="1">
    <source>
        <dbReference type="ARBA" id="ARBA00005964"/>
    </source>
</evidence>
<organism evidence="5 6">
    <name type="scientific">Rathayibacter toxicus</name>
    <dbReference type="NCBI Taxonomy" id="145458"/>
    <lineage>
        <taxon>Bacteria</taxon>
        <taxon>Bacillati</taxon>
        <taxon>Actinomycetota</taxon>
        <taxon>Actinomycetes</taxon>
        <taxon>Micrococcales</taxon>
        <taxon>Microbacteriaceae</taxon>
        <taxon>Rathayibacter</taxon>
    </lineage>
</organism>
<evidence type="ECO:0000313" key="5">
    <source>
        <dbReference type="EMBL" id="PPI17216.1"/>
    </source>
</evidence>
<dbReference type="OrthoDB" id="3199405at2"/>
<dbReference type="Gene3D" id="3.40.50.1820">
    <property type="entry name" value="alpha/beta hydrolase"/>
    <property type="match status" value="1"/>
</dbReference>
<dbReference type="KEGG" id="rtc:APU90_05325"/>
<feature type="domain" description="Carboxylesterase type B" evidence="4">
    <location>
        <begin position="8"/>
        <end position="507"/>
    </location>
</feature>